<accession>A0ABD3MQ29</accession>
<evidence type="ECO:0000313" key="3">
    <source>
        <dbReference type="Proteomes" id="UP001530293"/>
    </source>
</evidence>
<evidence type="ECO:0008006" key="4">
    <source>
        <dbReference type="Google" id="ProtNLM"/>
    </source>
</evidence>
<sequence length="304" mass="33666">MELGIQQQQHYASNRRSFLSQFCVSVISLRGLSPTLASATTVDLPSDKSEDVADDEGEPAFHSAAYGLEEYNNSIVASRDTNISPKEVYDTISSEYLRGAHAAAIAKNADTSSNSSSGRRKRRMTPKALDVGAGAGVSTEILYNMGYQTIDALDWSGKAWERYVIDDPAGVCPTSVQFYELDDERYLESWRRKYGGEKEGHSEQEEGANGLFDAIVFNFAINESKAVTFATELLNKDHGILLAPINTSTDYWLKQRYKVMDASGKVLWSADDVGAWSVLFQPDVTQDTCQGIWCSPYNGFQKKK</sequence>
<dbReference type="SUPFAM" id="SSF53335">
    <property type="entry name" value="S-adenosyl-L-methionine-dependent methyltransferases"/>
    <property type="match status" value="1"/>
</dbReference>
<dbReference type="InterPro" id="IPR029063">
    <property type="entry name" value="SAM-dependent_MTases_sf"/>
</dbReference>
<dbReference type="AlphaFoldDB" id="A0ABD3MQ29"/>
<name>A0ABD3MQ29_9STRA</name>
<protein>
    <recommendedName>
        <fullName evidence="4">Methyltransferase type 11 domain-containing protein</fullName>
    </recommendedName>
</protein>
<proteinExistence type="predicted"/>
<reference evidence="2 3" key="1">
    <citation type="submission" date="2024-10" db="EMBL/GenBank/DDBJ databases">
        <title>Updated reference genomes for cyclostephanoid diatoms.</title>
        <authorList>
            <person name="Roberts W.R."/>
            <person name="Alverson A.J."/>
        </authorList>
    </citation>
    <scope>NUCLEOTIDE SEQUENCE [LARGE SCALE GENOMIC DNA]</scope>
    <source>
        <strain evidence="2 3">AJA232-27</strain>
    </source>
</reference>
<comment type="caution">
    <text evidence="2">The sequence shown here is derived from an EMBL/GenBank/DDBJ whole genome shotgun (WGS) entry which is preliminary data.</text>
</comment>
<gene>
    <name evidence="2" type="ORF">ACHAWU_002738</name>
</gene>
<organism evidence="2 3">
    <name type="scientific">Discostella pseudostelligera</name>
    <dbReference type="NCBI Taxonomy" id="259834"/>
    <lineage>
        <taxon>Eukaryota</taxon>
        <taxon>Sar</taxon>
        <taxon>Stramenopiles</taxon>
        <taxon>Ochrophyta</taxon>
        <taxon>Bacillariophyta</taxon>
        <taxon>Coscinodiscophyceae</taxon>
        <taxon>Thalassiosirophycidae</taxon>
        <taxon>Stephanodiscales</taxon>
        <taxon>Stephanodiscaceae</taxon>
        <taxon>Discostella</taxon>
    </lineage>
</organism>
<evidence type="ECO:0000313" key="2">
    <source>
        <dbReference type="EMBL" id="KAL3766023.1"/>
    </source>
</evidence>
<keyword evidence="3" id="KW-1185">Reference proteome</keyword>
<feature type="region of interest" description="Disordered" evidence="1">
    <location>
        <begin position="107"/>
        <end position="126"/>
    </location>
</feature>
<dbReference type="Proteomes" id="UP001530293">
    <property type="component" value="Unassembled WGS sequence"/>
</dbReference>
<dbReference type="EMBL" id="JALLBG020000089">
    <property type="protein sequence ID" value="KAL3766023.1"/>
    <property type="molecule type" value="Genomic_DNA"/>
</dbReference>
<evidence type="ECO:0000256" key="1">
    <source>
        <dbReference type="SAM" id="MobiDB-lite"/>
    </source>
</evidence>